<dbReference type="SUPFAM" id="SSF161098">
    <property type="entry name" value="MetI-like"/>
    <property type="match status" value="1"/>
</dbReference>
<dbReference type="GO" id="GO:0005886">
    <property type="term" value="C:plasma membrane"/>
    <property type="evidence" value="ECO:0007669"/>
    <property type="project" value="UniProtKB-SubCell"/>
</dbReference>
<dbReference type="InterPro" id="IPR000515">
    <property type="entry name" value="MetI-like"/>
</dbReference>
<dbReference type="Pfam" id="PF00528">
    <property type="entry name" value="BPD_transp_1"/>
    <property type="match status" value="1"/>
</dbReference>
<comment type="similarity">
    <text evidence="5">Belongs to the binding-protein-dependent transport system permease family.</text>
</comment>
<dbReference type="InterPro" id="IPR035906">
    <property type="entry name" value="MetI-like_sf"/>
</dbReference>
<keyword evidence="4 5" id="KW-0472">Membrane</keyword>
<name>A0A381J8C3_9CLOT</name>
<reference evidence="7 8" key="1">
    <citation type="submission" date="2018-06" db="EMBL/GenBank/DDBJ databases">
        <authorList>
            <consortium name="Pathogen Informatics"/>
            <person name="Doyle S."/>
        </authorList>
    </citation>
    <scope>NUCLEOTIDE SEQUENCE [LARGE SCALE GENOMIC DNA]</scope>
    <source>
        <strain evidence="7 8">NCTC9836</strain>
    </source>
</reference>
<dbReference type="EMBL" id="UFWZ01000001">
    <property type="protein sequence ID" value="SUY47375.1"/>
    <property type="molecule type" value="Genomic_DNA"/>
</dbReference>
<dbReference type="PANTHER" id="PTHR43759:SF1">
    <property type="entry name" value="GLUCOSE IMPORT SYSTEM PERMEASE PROTEIN GLCT"/>
    <property type="match status" value="1"/>
</dbReference>
<evidence type="ECO:0000313" key="8">
    <source>
        <dbReference type="Proteomes" id="UP000254664"/>
    </source>
</evidence>
<dbReference type="Gene3D" id="1.10.3720.10">
    <property type="entry name" value="MetI-like"/>
    <property type="match status" value="1"/>
</dbReference>
<evidence type="ECO:0000259" key="6">
    <source>
        <dbReference type="PROSITE" id="PS50928"/>
    </source>
</evidence>
<feature type="transmembrane region" description="Helical" evidence="5">
    <location>
        <begin position="63"/>
        <end position="91"/>
    </location>
</feature>
<dbReference type="PANTHER" id="PTHR43759">
    <property type="entry name" value="TREHALOSE TRANSPORT SYSTEM PERMEASE PROTEIN SUGA"/>
    <property type="match status" value="1"/>
</dbReference>
<evidence type="ECO:0000256" key="3">
    <source>
        <dbReference type="ARBA" id="ARBA00022989"/>
    </source>
</evidence>
<dbReference type="GO" id="GO:0055085">
    <property type="term" value="P:transmembrane transport"/>
    <property type="evidence" value="ECO:0007669"/>
    <property type="project" value="InterPro"/>
</dbReference>
<dbReference type="InterPro" id="IPR052730">
    <property type="entry name" value="Sugar_ABC_transporter"/>
</dbReference>
<dbReference type="AlphaFoldDB" id="A0A381J8C3"/>
<dbReference type="CDD" id="cd06261">
    <property type="entry name" value="TM_PBP2"/>
    <property type="match status" value="1"/>
</dbReference>
<dbReference type="PROSITE" id="PS50928">
    <property type="entry name" value="ABC_TM1"/>
    <property type="match status" value="1"/>
</dbReference>
<feature type="transmembrane region" description="Helical" evidence="5">
    <location>
        <begin position="112"/>
        <end position="140"/>
    </location>
</feature>
<evidence type="ECO:0000256" key="4">
    <source>
        <dbReference type="ARBA" id="ARBA00023136"/>
    </source>
</evidence>
<keyword evidence="8" id="KW-1185">Reference proteome</keyword>
<comment type="subcellular location">
    <subcellularLocation>
        <location evidence="5">Cell membrane</location>
        <topology evidence="5">Multi-pass membrane protein</topology>
    </subcellularLocation>
    <subcellularLocation>
        <location evidence="1">Membrane</location>
        <topology evidence="1">Multi-pass membrane protein</topology>
    </subcellularLocation>
</comment>
<gene>
    <name evidence="7" type="primary">potH</name>
    <name evidence="7" type="ORF">NCTC9836_01706</name>
</gene>
<protein>
    <submittedName>
        <fullName evidence="7">ABC transporter permease</fullName>
    </submittedName>
</protein>
<dbReference type="Proteomes" id="UP000254664">
    <property type="component" value="Unassembled WGS sequence"/>
</dbReference>
<keyword evidence="3 5" id="KW-1133">Transmembrane helix</keyword>
<keyword evidence="5" id="KW-0813">Transport</keyword>
<proteinExistence type="inferred from homology"/>
<evidence type="ECO:0000256" key="1">
    <source>
        <dbReference type="ARBA" id="ARBA00004141"/>
    </source>
</evidence>
<dbReference type="OrthoDB" id="9785836at2"/>
<feature type="transmembrane region" description="Helical" evidence="5">
    <location>
        <begin position="219"/>
        <end position="240"/>
    </location>
</feature>
<dbReference type="RefSeq" id="WP_115641342.1">
    <property type="nucleotide sequence ID" value="NZ_UFWZ01000001.1"/>
</dbReference>
<feature type="domain" description="ABC transmembrane type-1" evidence="6">
    <location>
        <begin position="63"/>
        <end position="280"/>
    </location>
</feature>
<evidence type="ECO:0000256" key="5">
    <source>
        <dbReference type="RuleBase" id="RU363032"/>
    </source>
</evidence>
<sequence length="294" mass="33797">MWQKTKPYILVLPSFILVAALMVGGIFQGIFQSIFILNTNGNKGISFSVYKKLFKSESFWDSFIATIKISVVSTIISAILGILITLLLFLLISEKKRKQSILLWRLLQIPMLFSYLTCAYAMFLFLTQSGWVSILCYNLGLIGDMSEFPILVNDKNSIGIIIAYVWKTTPFIVLMLYPVLLKVQDNWIQVARVFGANIFKTFSEVVWPMLIEPLRTSTFIVFTFIFSAFEVPYLLGMTYPKTLGIYSYELYMKGDFSDRPIALGVNIIIFIFIMFISALYYFFNKKHKSKVDNN</sequence>
<organism evidence="7 8">
    <name type="scientific">Clostridium putrefaciens</name>
    <dbReference type="NCBI Taxonomy" id="99675"/>
    <lineage>
        <taxon>Bacteria</taxon>
        <taxon>Bacillati</taxon>
        <taxon>Bacillota</taxon>
        <taxon>Clostridia</taxon>
        <taxon>Eubacteriales</taxon>
        <taxon>Clostridiaceae</taxon>
        <taxon>Clostridium</taxon>
    </lineage>
</organism>
<evidence type="ECO:0000256" key="2">
    <source>
        <dbReference type="ARBA" id="ARBA00022692"/>
    </source>
</evidence>
<feature type="transmembrane region" description="Helical" evidence="5">
    <location>
        <begin position="7"/>
        <end position="31"/>
    </location>
</feature>
<evidence type="ECO:0000313" key="7">
    <source>
        <dbReference type="EMBL" id="SUY47375.1"/>
    </source>
</evidence>
<feature type="transmembrane region" description="Helical" evidence="5">
    <location>
        <begin position="260"/>
        <end position="283"/>
    </location>
</feature>
<feature type="transmembrane region" description="Helical" evidence="5">
    <location>
        <begin position="160"/>
        <end position="180"/>
    </location>
</feature>
<keyword evidence="2 5" id="KW-0812">Transmembrane</keyword>
<accession>A0A381J8C3</accession>